<accession>A0A1F5I7E3</accession>
<reference evidence="2 3" key="1">
    <citation type="journal article" date="2016" name="Nat. Commun.">
        <title>Thousands of microbial genomes shed light on interconnected biogeochemical processes in an aquifer system.</title>
        <authorList>
            <person name="Anantharaman K."/>
            <person name="Brown C.T."/>
            <person name="Hug L.A."/>
            <person name="Sharon I."/>
            <person name="Castelle C.J."/>
            <person name="Probst A.J."/>
            <person name="Thomas B.C."/>
            <person name="Singh A."/>
            <person name="Wilkins M.J."/>
            <person name="Karaoz U."/>
            <person name="Brodie E.L."/>
            <person name="Williams K.H."/>
            <person name="Hubbard S.S."/>
            <person name="Banfield J.F."/>
        </authorList>
    </citation>
    <scope>NUCLEOTIDE SEQUENCE [LARGE SCALE GENOMIC DNA]</scope>
</reference>
<protein>
    <recommendedName>
        <fullName evidence="4">Membrane protein 6-pyruvoyl-tetrahydropterin synthase-related domain-containing protein</fullName>
    </recommendedName>
</protein>
<name>A0A1F5I7E3_9BACT</name>
<feature type="transmembrane region" description="Helical" evidence="1">
    <location>
        <begin position="361"/>
        <end position="380"/>
    </location>
</feature>
<dbReference type="EMBL" id="MFBY01000059">
    <property type="protein sequence ID" value="OGE12302.1"/>
    <property type="molecule type" value="Genomic_DNA"/>
</dbReference>
<feature type="transmembrane region" description="Helical" evidence="1">
    <location>
        <begin position="173"/>
        <end position="203"/>
    </location>
</feature>
<feature type="transmembrane region" description="Helical" evidence="1">
    <location>
        <begin position="291"/>
        <end position="308"/>
    </location>
</feature>
<feature type="transmembrane region" description="Helical" evidence="1">
    <location>
        <begin position="5"/>
        <end position="23"/>
    </location>
</feature>
<feature type="transmembrane region" description="Helical" evidence="1">
    <location>
        <begin position="63"/>
        <end position="83"/>
    </location>
</feature>
<proteinExistence type="predicted"/>
<keyword evidence="1" id="KW-0812">Transmembrane</keyword>
<feature type="transmembrane region" description="Helical" evidence="1">
    <location>
        <begin position="95"/>
        <end position="112"/>
    </location>
</feature>
<comment type="caution">
    <text evidence="2">The sequence shown here is derived from an EMBL/GenBank/DDBJ whole genome shotgun (WGS) entry which is preliminary data.</text>
</comment>
<feature type="transmembrane region" description="Helical" evidence="1">
    <location>
        <begin position="320"/>
        <end position="341"/>
    </location>
</feature>
<dbReference type="Proteomes" id="UP000177300">
    <property type="component" value="Unassembled WGS sequence"/>
</dbReference>
<feature type="transmembrane region" description="Helical" evidence="1">
    <location>
        <begin position="549"/>
        <end position="570"/>
    </location>
</feature>
<evidence type="ECO:0000256" key="1">
    <source>
        <dbReference type="SAM" id="Phobius"/>
    </source>
</evidence>
<dbReference type="AlphaFoldDB" id="A0A1F5I7E3"/>
<sequence length="580" mass="67324">MKTNLVAIMIILFFSVLVSLPLLKSGLFLMHDDQHVARLFVFDEALKATQFPVRWVNGLGFGFGYPLFVFYPPLVYMLGEIYHLMGFGFIDSIKLVFFSSILFSGLAMYVFAKDLWGKFPALISALFYLLVPYRALDVYVRGALAESFAFVWPPLILWSLYKTYKTDKTLYVYLSVIFLALLMITHNLIFLPFMLLLPFYLLFLIWHSSRKLFTIYHFLFTIALAMGLSAYFWIPAILEKKYTIVDEMLLQNLADFRIHFVYPQQLWNWTWGFGGSAEGLADGISFKIGKLHILVSFAAVILVLATWIKNRNKFKSPFTIYYLPFTFFILFLFSAFMTTFYSKFIWEIVKPLGYLQFPWRYLTFTVLFSSILSGAFIYYLKLPVFKLVFGAILIFVLLFSNLKLFKPREYRFDLTDEIATSSEVINWDVSKTSFEYVPKEVTLYQDGRGVNMFSIKKSEIPENKLELISGTATLQIVKNNPDEIAFNVESLEDSVLRANVFNFPGWHVLVDKQNTPINDNNDLKLITFKVPQGVHEVKVQFKNTNVRTYANMLTLGSVIVLIMLIIRQVTNRSGRFEMRK</sequence>
<feature type="transmembrane region" description="Helical" evidence="1">
    <location>
        <begin position="387"/>
        <end position="405"/>
    </location>
</feature>
<feature type="transmembrane region" description="Helical" evidence="1">
    <location>
        <begin position="143"/>
        <end position="161"/>
    </location>
</feature>
<keyword evidence="1" id="KW-0472">Membrane</keyword>
<evidence type="ECO:0000313" key="2">
    <source>
        <dbReference type="EMBL" id="OGE12302.1"/>
    </source>
</evidence>
<evidence type="ECO:0008006" key="4">
    <source>
        <dbReference type="Google" id="ProtNLM"/>
    </source>
</evidence>
<organism evidence="2 3">
    <name type="scientific">Candidatus Curtissbacteria bacterium RIFCSPLOWO2_12_FULL_38_9</name>
    <dbReference type="NCBI Taxonomy" id="1797735"/>
    <lineage>
        <taxon>Bacteria</taxon>
        <taxon>Candidatus Curtissiibacteriota</taxon>
    </lineage>
</organism>
<gene>
    <name evidence="2" type="ORF">A3G14_03550</name>
</gene>
<keyword evidence="1" id="KW-1133">Transmembrane helix</keyword>
<feature type="transmembrane region" description="Helical" evidence="1">
    <location>
        <begin position="215"/>
        <end position="234"/>
    </location>
</feature>
<evidence type="ECO:0000313" key="3">
    <source>
        <dbReference type="Proteomes" id="UP000177300"/>
    </source>
</evidence>